<protein>
    <recommendedName>
        <fullName evidence="5">Glycine zipper</fullName>
    </recommendedName>
</protein>
<evidence type="ECO:0000256" key="2">
    <source>
        <dbReference type="SAM" id="SignalP"/>
    </source>
</evidence>
<accession>A0A8G2CHW5</accession>
<dbReference type="Proteomes" id="UP000186308">
    <property type="component" value="Unassembled WGS sequence"/>
</dbReference>
<keyword evidence="2" id="KW-0732">Signal</keyword>
<gene>
    <name evidence="3" type="ORF">SAMN05421828_10223</name>
</gene>
<feature type="chain" id="PRO_5034469561" description="Glycine zipper" evidence="2">
    <location>
        <begin position="22"/>
        <end position="98"/>
    </location>
</feature>
<comment type="caution">
    <text evidence="3">The sequence shown here is derived from an EMBL/GenBank/DDBJ whole genome shotgun (WGS) entry which is preliminary data.</text>
</comment>
<proteinExistence type="predicted"/>
<sequence length="98" mass="8840">MTFKKTIIAAPVALGMALALAGCGTSQPERAQGGAAGGAAAGAAVGAVGGPIGALAGAGIGAVGGAVAGSQTTPQQVNLGAPPKVKLPGTSSDSSSSQ</sequence>
<feature type="compositionally biased region" description="Polar residues" evidence="1">
    <location>
        <begin position="89"/>
        <end position="98"/>
    </location>
</feature>
<organism evidence="3 4">
    <name type="scientific">Acidiphilium rubrum</name>
    <dbReference type="NCBI Taxonomy" id="526"/>
    <lineage>
        <taxon>Bacteria</taxon>
        <taxon>Pseudomonadati</taxon>
        <taxon>Pseudomonadota</taxon>
        <taxon>Alphaproteobacteria</taxon>
        <taxon>Acetobacterales</taxon>
        <taxon>Acidocellaceae</taxon>
        <taxon>Acidiphilium</taxon>
    </lineage>
</organism>
<keyword evidence="4" id="KW-1185">Reference proteome</keyword>
<feature type="signal peptide" evidence="2">
    <location>
        <begin position="1"/>
        <end position="21"/>
    </location>
</feature>
<dbReference type="AlphaFoldDB" id="A0A8G2CHW5"/>
<dbReference type="EMBL" id="FTNE01000002">
    <property type="protein sequence ID" value="SIQ15118.1"/>
    <property type="molecule type" value="Genomic_DNA"/>
</dbReference>
<evidence type="ECO:0008006" key="5">
    <source>
        <dbReference type="Google" id="ProtNLM"/>
    </source>
</evidence>
<evidence type="ECO:0000256" key="1">
    <source>
        <dbReference type="SAM" id="MobiDB-lite"/>
    </source>
</evidence>
<dbReference type="RefSeq" id="WP_051657505.1">
    <property type="nucleotide sequence ID" value="NZ_FTNE01000002.1"/>
</dbReference>
<evidence type="ECO:0000313" key="3">
    <source>
        <dbReference type="EMBL" id="SIQ15118.1"/>
    </source>
</evidence>
<feature type="region of interest" description="Disordered" evidence="1">
    <location>
        <begin position="68"/>
        <end position="98"/>
    </location>
</feature>
<dbReference type="PROSITE" id="PS51257">
    <property type="entry name" value="PROKAR_LIPOPROTEIN"/>
    <property type="match status" value="1"/>
</dbReference>
<evidence type="ECO:0000313" key="4">
    <source>
        <dbReference type="Proteomes" id="UP000186308"/>
    </source>
</evidence>
<reference evidence="3 4" key="1">
    <citation type="submission" date="2017-01" db="EMBL/GenBank/DDBJ databases">
        <authorList>
            <person name="Varghese N."/>
            <person name="Submissions S."/>
        </authorList>
    </citation>
    <scope>NUCLEOTIDE SEQUENCE [LARGE SCALE GENOMIC DNA]</scope>
    <source>
        <strain evidence="3 4">ATCC 35905</strain>
    </source>
</reference>
<name>A0A8G2CHW5_ACIRU</name>